<evidence type="ECO:0000313" key="3">
    <source>
        <dbReference type="Proteomes" id="UP001286313"/>
    </source>
</evidence>
<dbReference type="PANTHER" id="PTHR43157:SF31">
    <property type="entry name" value="PHOSPHATIDYLINOSITOL-GLYCAN BIOSYNTHESIS CLASS F PROTEIN"/>
    <property type="match status" value="1"/>
</dbReference>
<sequence length="117" mass="13410">MCIFKFVSSLVINICELRSWLIVSDVCLYRHAERLKQIAPSRIVNVSSLFHTLDSELGAQTNIYLAVSEEVEGVSGRYFTDCKEVKTSKLARDKDLAKRLWEVSEKAVKLRLEEKLC</sequence>
<dbReference type="GO" id="GO:0016491">
    <property type="term" value="F:oxidoreductase activity"/>
    <property type="evidence" value="ECO:0007669"/>
    <property type="project" value="UniProtKB-KW"/>
</dbReference>
<dbReference type="AlphaFoldDB" id="A0AAE1GGQ6"/>
<keyword evidence="1" id="KW-0560">Oxidoreductase</keyword>
<evidence type="ECO:0000313" key="2">
    <source>
        <dbReference type="EMBL" id="KAK3892380.1"/>
    </source>
</evidence>
<dbReference type="Proteomes" id="UP001286313">
    <property type="component" value="Unassembled WGS sequence"/>
</dbReference>
<dbReference type="Gene3D" id="3.40.50.720">
    <property type="entry name" value="NAD(P)-binding Rossmann-like Domain"/>
    <property type="match status" value="1"/>
</dbReference>
<comment type="caution">
    <text evidence="2">The sequence shown here is derived from an EMBL/GenBank/DDBJ whole genome shotgun (WGS) entry which is preliminary data.</text>
</comment>
<dbReference type="EMBL" id="JAWQEG010000261">
    <property type="protein sequence ID" value="KAK3892380.1"/>
    <property type="molecule type" value="Genomic_DNA"/>
</dbReference>
<dbReference type="PANTHER" id="PTHR43157">
    <property type="entry name" value="PHOSPHATIDYLINOSITOL-GLYCAN BIOSYNTHESIS CLASS F PROTEIN-RELATED"/>
    <property type="match status" value="1"/>
</dbReference>
<accession>A0AAE1GGQ6</accession>
<evidence type="ECO:0000256" key="1">
    <source>
        <dbReference type="ARBA" id="ARBA00023002"/>
    </source>
</evidence>
<keyword evidence="3" id="KW-1185">Reference proteome</keyword>
<protein>
    <submittedName>
        <fullName evidence="2">Uncharacterized protein</fullName>
    </submittedName>
</protein>
<gene>
    <name evidence="2" type="ORF">Pcinc_003750</name>
</gene>
<reference evidence="2" key="1">
    <citation type="submission" date="2023-10" db="EMBL/GenBank/DDBJ databases">
        <title>Genome assemblies of two species of porcelain crab, Petrolisthes cinctipes and Petrolisthes manimaculis (Anomura: Porcellanidae).</title>
        <authorList>
            <person name="Angst P."/>
        </authorList>
    </citation>
    <scope>NUCLEOTIDE SEQUENCE</scope>
    <source>
        <strain evidence="2">PB745_01</strain>
        <tissue evidence="2">Gill</tissue>
    </source>
</reference>
<organism evidence="2 3">
    <name type="scientific">Petrolisthes cinctipes</name>
    <name type="common">Flat porcelain crab</name>
    <dbReference type="NCBI Taxonomy" id="88211"/>
    <lineage>
        <taxon>Eukaryota</taxon>
        <taxon>Metazoa</taxon>
        <taxon>Ecdysozoa</taxon>
        <taxon>Arthropoda</taxon>
        <taxon>Crustacea</taxon>
        <taxon>Multicrustacea</taxon>
        <taxon>Malacostraca</taxon>
        <taxon>Eumalacostraca</taxon>
        <taxon>Eucarida</taxon>
        <taxon>Decapoda</taxon>
        <taxon>Pleocyemata</taxon>
        <taxon>Anomura</taxon>
        <taxon>Galatheoidea</taxon>
        <taxon>Porcellanidae</taxon>
        <taxon>Petrolisthes</taxon>
    </lineage>
</organism>
<name>A0AAE1GGQ6_PETCI</name>
<proteinExistence type="predicted"/>